<name>A0A8S5LJ17_9CAUD</name>
<reference evidence="1" key="1">
    <citation type="journal article" date="2021" name="Proc. Natl. Acad. Sci. U.S.A.">
        <title>A Catalog of Tens of Thousands of Viruses from Human Metagenomes Reveals Hidden Associations with Chronic Diseases.</title>
        <authorList>
            <person name="Tisza M.J."/>
            <person name="Buck C.B."/>
        </authorList>
    </citation>
    <scope>NUCLEOTIDE SEQUENCE</scope>
    <source>
        <strain evidence="1">Ct6F13</strain>
    </source>
</reference>
<proteinExistence type="predicted"/>
<dbReference type="EMBL" id="BK015859">
    <property type="protein sequence ID" value="DAD70036.1"/>
    <property type="molecule type" value="Genomic_DNA"/>
</dbReference>
<protein>
    <submittedName>
        <fullName evidence="1">Uncharacterized protein</fullName>
    </submittedName>
</protein>
<accession>A0A8S5LJ17</accession>
<evidence type="ECO:0000313" key="1">
    <source>
        <dbReference type="EMBL" id="DAD70036.1"/>
    </source>
</evidence>
<sequence length="71" mass="8559">MLLTLKGRFNYWLIRRINAEHYFNTHALEESEKYLPQFNLITQKLSETQKILESVLERKLTDRETSIGFEI</sequence>
<organism evidence="1">
    <name type="scientific">Myoviridae sp. ct6F13</name>
    <dbReference type="NCBI Taxonomy" id="2827602"/>
    <lineage>
        <taxon>Viruses</taxon>
        <taxon>Duplodnaviria</taxon>
        <taxon>Heunggongvirae</taxon>
        <taxon>Uroviricota</taxon>
        <taxon>Caudoviricetes</taxon>
    </lineage>
</organism>